<evidence type="ECO:0000256" key="1">
    <source>
        <dbReference type="SAM" id="MobiDB-lite"/>
    </source>
</evidence>
<reference evidence="2 3" key="1">
    <citation type="submission" date="2024-06" db="EMBL/GenBank/DDBJ databases">
        <authorList>
            <person name="Pan Q."/>
            <person name="Wen M."/>
            <person name="Jouanno E."/>
            <person name="Zahm M."/>
            <person name="Klopp C."/>
            <person name="Cabau C."/>
            <person name="Louis A."/>
            <person name="Berthelot C."/>
            <person name="Parey E."/>
            <person name="Roest Crollius H."/>
            <person name="Montfort J."/>
            <person name="Robinson-Rechavi M."/>
            <person name="Bouchez O."/>
            <person name="Lampietro C."/>
            <person name="Lopez Roques C."/>
            <person name="Donnadieu C."/>
            <person name="Postlethwait J."/>
            <person name="Bobe J."/>
            <person name="Verreycken H."/>
            <person name="Guiguen Y."/>
        </authorList>
    </citation>
    <scope>NUCLEOTIDE SEQUENCE [LARGE SCALE GENOMIC DNA]</scope>
    <source>
        <strain evidence="2">Up_M1</strain>
        <tissue evidence="2">Testis</tissue>
    </source>
</reference>
<proteinExistence type="predicted"/>
<evidence type="ECO:0000313" key="3">
    <source>
        <dbReference type="Proteomes" id="UP001557470"/>
    </source>
</evidence>
<comment type="caution">
    <text evidence="2">The sequence shown here is derived from an EMBL/GenBank/DDBJ whole genome shotgun (WGS) entry which is preliminary data.</text>
</comment>
<protein>
    <submittedName>
        <fullName evidence="2">Uncharacterized protein</fullName>
    </submittedName>
</protein>
<feature type="compositionally biased region" description="Low complexity" evidence="1">
    <location>
        <begin position="29"/>
        <end position="47"/>
    </location>
</feature>
<feature type="region of interest" description="Disordered" evidence="1">
    <location>
        <begin position="112"/>
        <end position="135"/>
    </location>
</feature>
<dbReference type="EMBL" id="JAGEUA010000008">
    <property type="protein sequence ID" value="KAL0967909.1"/>
    <property type="molecule type" value="Genomic_DNA"/>
</dbReference>
<dbReference type="Proteomes" id="UP001557470">
    <property type="component" value="Unassembled WGS sequence"/>
</dbReference>
<evidence type="ECO:0000313" key="2">
    <source>
        <dbReference type="EMBL" id="KAL0967909.1"/>
    </source>
</evidence>
<name>A0ABD0W8U9_UMBPY</name>
<organism evidence="2 3">
    <name type="scientific">Umbra pygmaea</name>
    <name type="common">Eastern mudminnow</name>
    <dbReference type="NCBI Taxonomy" id="75934"/>
    <lineage>
        <taxon>Eukaryota</taxon>
        <taxon>Metazoa</taxon>
        <taxon>Chordata</taxon>
        <taxon>Craniata</taxon>
        <taxon>Vertebrata</taxon>
        <taxon>Euteleostomi</taxon>
        <taxon>Actinopterygii</taxon>
        <taxon>Neopterygii</taxon>
        <taxon>Teleostei</taxon>
        <taxon>Protacanthopterygii</taxon>
        <taxon>Esociformes</taxon>
        <taxon>Umbridae</taxon>
        <taxon>Umbra</taxon>
    </lineage>
</organism>
<accession>A0ABD0W8U9</accession>
<sequence length="135" mass="14638">MDRPEDEQGGAGLSPNPEDTLLDDDELYASTSPVSSSSSTSSPVLPSAAVAAAVTRYPHTPKNFTLRMFGMSLISDLFCDVSNSSGHFQEKLKQTWDQLCCEIVSEMESQHPDHLEADTLSPTSFSTVNSRPQAK</sequence>
<gene>
    <name evidence="2" type="ORF">UPYG_G00259510</name>
</gene>
<dbReference type="AlphaFoldDB" id="A0ABD0W8U9"/>
<feature type="compositionally biased region" description="Polar residues" evidence="1">
    <location>
        <begin position="120"/>
        <end position="135"/>
    </location>
</feature>
<feature type="region of interest" description="Disordered" evidence="1">
    <location>
        <begin position="1"/>
        <end position="47"/>
    </location>
</feature>
<keyword evidence="3" id="KW-1185">Reference proteome</keyword>